<evidence type="ECO:0000313" key="2">
    <source>
        <dbReference type="EMBL" id="NXG66556.1"/>
    </source>
</evidence>
<feature type="non-terminal residue" evidence="2">
    <location>
        <position position="1"/>
    </location>
</feature>
<reference evidence="2 3" key="1">
    <citation type="submission" date="2019-09" db="EMBL/GenBank/DDBJ databases">
        <title>Bird 10,000 Genomes (B10K) Project - Family phase.</title>
        <authorList>
            <person name="Zhang G."/>
        </authorList>
    </citation>
    <scope>NUCLEOTIDE SEQUENCE [LARGE SCALE GENOMIC DNA]</scope>
    <source>
        <strain evidence="2">B10K-DU-001-23</strain>
        <tissue evidence="2">Muscle</tissue>
    </source>
</reference>
<sequence>MRAVSADGKEMTVQDVLDWLQRTYGWTVTVLLHGYTILYNSEEDEEPRTRQLAQRLSEILNDAGEPRQRELELTYVCEGEDAEAQEASPLLICSLP</sequence>
<evidence type="ECO:0000259" key="1">
    <source>
        <dbReference type="Pfam" id="PF09358"/>
    </source>
</evidence>
<keyword evidence="3" id="KW-1185">Reference proteome</keyword>
<gene>
    <name evidence="2" type="primary">Uba7</name>
    <name evidence="2" type="ORF">HEMCOM_R01865</name>
</gene>
<comment type="caution">
    <text evidence="2">The sequence shown here is derived from an EMBL/GenBank/DDBJ whole genome shotgun (WGS) entry which is preliminary data.</text>
</comment>
<dbReference type="Gene3D" id="3.10.290.60">
    <property type="entry name" value="Ubiquitin-activating enzyme E1, UFD domain"/>
    <property type="match status" value="1"/>
</dbReference>
<feature type="non-terminal residue" evidence="2">
    <location>
        <position position="96"/>
    </location>
</feature>
<feature type="domain" description="Ubiquitin-activating enzyme E1 C-terminal" evidence="1">
    <location>
        <begin position="9"/>
        <end position="85"/>
    </location>
</feature>
<dbReference type="InterPro" id="IPR038252">
    <property type="entry name" value="UBA_E1_C_sf"/>
</dbReference>
<proteinExistence type="predicted"/>
<dbReference type="OrthoDB" id="9371164at2759"/>
<dbReference type="EMBL" id="VWZJ01013164">
    <property type="protein sequence ID" value="NXG66556.1"/>
    <property type="molecule type" value="Genomic_DNA"/>
</dbReference>
<evidence type="ECO:0000313" key="3">
    <source>
        <dbReference type="Proteomes" id="UP000518305"/>
    </source>
</evidence>
<dbReference type="AlphaFoldDB" id="A0A7K9DPD3"/>
<organism evidence="2 3">
    <name type="scientific">Hemiprocne comata</name>
    <dbReference type="NCBI Taxonomy" id="243314"/>
    <lineage>
        <taxon>Eukaryota</taxon>
        <taxon>Metazoa</taxon>
        <taxon>Chordata</taxon>
        <taxon>Craniata</taxon>
        <taxon>Vertebrata</taxon>
        <taxon>Euteleostomi</taxon>
        <taxon>Archelosauria</taxon>
        <taxon>Archosauria</taxon>
        <taxon>Dinosauria</taxon>
        <taxon>Saurischia</taxon>
        <taxon>Theropoda</taxon>
        <taxon>Coelurosauria</taxon>
        <taxon>Aves</taxon>
        <taxon>Neognathae</taxon>
        <taxon>Neoaves</taxon>
        <taxon>Strisores</taxon>
        <taxon>Apodiformes</taxon>
        <taxon>Apodidae</taxon>
        <taxon>Hemiprocninae</taxon>
        <taxon>Hemiprocne</taxon>
    </lineage>
</organism>
<protein>
    <submittedName>
        <fullName evidence="2">UBA7 enzyme</fullName>
    </submittedName>
</protein>
<dbReference type="Proteomes" id="UP000518305">
    <property type="component" value="Unassembled WGS sequence"/>
</dbReference>
<dbReference type="Pfam" id="PF09358">
    <property type="entry name" value="E1_UFD"/>
    <property type="match status" value="1"/>
</dbReference>
<name>A0A7K9DPD3_9AVES</name>
<accession>A0A7K9DPD3</accession>
<dbReference type="InterPro" id="IPR018965">
    <property type="entry name" value="Ub-activating_enz_E1_C"/>
</dbReference>